<evidence type="ECO:0000256" key="1">
    <source>
        <dbReference type="SAM" id="MobiDB-lite"/>
    </source>
</evidence>
<dbReference type="GO" id="GO:0016020">
    <property type="term" value="C:membrane"/>
    <property type="evidence" value="ECO:0007669"/>
    <property type="project" value="InterPro"/>
</dbReference>
<comment type="caution">
    <text evidence="2">The sequence shown here is derived from an EMBL/GenBank/DDBJ whole genome shotgun (WGS) entry which is preliminary data.</text>
</comment>
<evidence type="ECO:0000313" key="3">
    <source>
        <dbReference type="Proteomes" id="UP000623687"/>
    </source>
</evidence>
<name>A0A8H6ZJI9_PLEOS</name>
<sequence>MSRSASTGKSKRPSSVVCDDDDDGATSVSAPASVQEDDERVRSDSRRLKVSIEIVWLDNGAAVPVLIVRLFKDVTGAQSLDHRDYPLPPATNHMDFFATTTILEQLAASIPSLPSIPVESSSHPDSNNDEPDELPVPVDEERYGVGVTNSWCTVS</sequence>
<feature type="region of interest" description="Disordered" evidence="1">
    <location>
        <begin position="1"/>
        <end position="43"/>
    </location>
</feature>
<dbReference type="GO" id="GO:0000772">
    <property type="term" value="F:mating pheromone activity"/>
    <property type="evidence" value="ECO:0007669"/>
    <property type="project" value="InterPro"/>
</dbReference>
<dbReference type="GeneID" id="59381619"/>
<feature type="region of interest" description="Disordered" evidence="1">
    <location>
        <begin position="114"/>
        <end position="140"/>
    </location>
</feature>
<organism evidence="2 3">
    <name type="scientific">Pleurotus ostreatus</name>
    <name type="common">Oyster mushroom</name>
    <name type="synonym">White-rot fungus</name>
    <dbReference type="NCBI Taxonomy" id="5322"/>
    <lineage>
        <taxon>Eukaryota</taxon>
        <taxon>Fungi</taxon>
        <taxon>Dikarya</taxon>
        <taxon>Basidiomycota</taxon>
        <taxon>Agaricomycotina</taxon>
        <taxon>Agaricomycetes</taxon>
        <taxon>Agaricomycetidae</taxon>
        <taxon>Agaricales</taxon>
        <taxon>Pleurotineae</taxon>
        <taxon>Pleurotaceae</taxon>
        <taxon>Pleurotus</taxon>
    </lineage>
</organism>
<protein>
    <submittedName>
        <fullName evidence="2">Uncharacterized protein</fullName>
    </submittedName>
</protein>
<dbReference type="VEuPathDB" id="FungiDB:PC9H_011801"/>
<dbReference type="Proteomes" id="UP000623687">
    <property type="component" value="Unassembled WGS sequence"/>
</dbReference>
<dbReference type="AlphaFoldDB" id="A0A8H6ZJI9"/>
<reference evidence="2" key="1">
    <citation type="submission" date="2019-07" db="EMBL/GenBank/DDBJ databases">
        <authorList>
            <person name="Palmer J.M."/>
        </authorList>
    </citation>
    <scope>NUCLEOTIDE SEQUENCE</scope>
    <source>
        <strain evidence="2">PC9</strain>
    </source>
</reference>
<dbReference type="InterPro" id="IPR012597">
    <property type="entry name" value="Pheromone"/>
</dbReference>
<keyword evidence="3" id="KW-1185">Reference proteome</keyword>
<proteinExistence type="predicted"/>
<dbReference type="EMBL" id="JACETU010000009">
    <property type="protein sequence ID" value="KAF7421279.1"/>
    <property type="molecule type" value="Genomic_DNA"/>
</dbReference>
<dbReference type="Pfam" id="PF08015">
    <property type="entry name" value="Pheromone"/>
    <property type="match status" value="1"/>
</dbReference>
<evidence type="ECO:0000313" key="2">
    <source>
        <dbReference type="EMBL" id="KAF7421279.1"/>
    </source>
</evidence>
<dbReference type="RefSeq" id="XP_036627137.1">
    <property type="nucleotide sequence ID" value="XM_036781282.1"/>
</dbReference>
<accession>A0A8H6ZJI9</accession>
<gene>
    <name evidence="2" type="ORF">PC9H_011801</name>
</gene>